<name>A0A1M6RKI4_9AQUI</name>
<feature type="transmembrane region" description="Helical" evidence="10">
    <location>
        <begin position="285"/>
        <end position="315"/>
    </location>
</feature>
<evidence type="ECO:0000256" key="1">
    <source>
        <dbReference type="ARBA" id="ARBA00004141"/>
    </source>
</evidence>
<feature type="transmembrane region" description="Helical" evidence="10">
    <location>
        <begin position="336"/>
        <end position="356"/>
    </location>
</feature>
<feature type="domain" description="K+ potassium transporter integral membrane" evidence="11">
    <location>
        <begin position="8"/>
        <end position="453"/>
    </location>
</feature>
<keyword evidence="5" id="KW-0769">Symport</keyword>
<evidence type="ECO:0000256" key="8">
    <source>
        <dbReference type="ARBA" id="ARBA00023065"/>
    </source>
</evidence>
<evidence type="ECO:0000259" key="11">
    <source>
        <dbReference type="Pfam" id="PF02705"/>
    </source>
</evidence>
<sequence length="603" mass="68163">MGSLMNIIRAMGAVFGDIGTSPLYTLAVIALLTKPQKDQIFGIVSLIIWTMIILVTVQYAWFAMNLSIRGEGGTVVLGEIAKSLSNSKKLRSFIRYLVVIGLAFLIGDGIITPAITILSASEGIRFIPGFENTPQQDVLILAIIITILLFSVQSKGTGKLGEYFGPIMLVWFTSIGLIGLYYVLKAPQILLALSPHYGVEFLLENPLKGFLVLSEVILAATGGEALYADMGHLGRVAIRRAWMYVFPMLVLNYMGQGAFLMLNTADYKNNPFFETARQLLGETLYIPFLILVILASVIAAQALISGVFSIIFQAINIRIAPLLRIKHTSTEISTQIYVPFANWLLFAGVIFMYINFKTSDSMAAAYGFSVNVVMVITGFLLTLIHFLRREIFYTIGSLLLFLVDILFLMSSMNKLQHGGYWSVVFAMFPMWMFILYMKGQERLYKNMEFMPFKDFVLKFENAYRSTEPIPGTAIFLIRDLKFIPPYVINTMFEHGIVYEDNVFLSLIKDDKPFGVEGFIKGSITKGLRLAEIRYGYMEIPNVEEELRKLGIKERVIFYGMEQVYTEKFVWKIFGLIKRVSPSFVEFYRFPEDKLHGVTVRVEL</sequence>
<dbReference type="InterPro" id="IPR053951">
    <property type="entry name" value="K_trans_N"/>
</dbReference>
<keyword evidence="4 10" id="KW-0812">Transmembrane</keyword>
<keyword evidence="6" id="KW-0630">Potassium</keyword>
<feature type="transmembrane region" description="Helical" evidence="10">
    <location>
        <begin position="391"/>
        <end position="412"/>
    </location>
</feature>
<evidence type="ECO:0000259" key="12">
    <source>
        <dbReference type="Pfam" id="PF22776"/>
    </source>
</evidence>
<proteinExistence type="predicted"/>
<keyword evidence="14" id="KW-1185">Reference proteome</keyword>
<evidence type="ECO:0000256" key="10">
    <source>
        <dbReference type="SAM" id="Phobius"/>
    </source>
</evidence>
<organism evidence="13 14">
    <name type="scientific">Thermocrinis minervae</name>
    <dbReference type="NCBI Taxonomy" id="381751"/>
    <lineage>
        <taxon>Bacteria</taxon>
        <taxon>Pseudomonadati</taxon>
        <taxon>Aquificota</taxon>
        <taxon>Aquificia</taxon>
        <taxon>Aquificales</taxon>
        <taxon>Aquificaceae</taxon>
        <taxon>Thermocrinis</taxon>
    </lineage>
</organism>
<dbReference type="RefSeq" id="WP_079653837.1">
    <property type="nucleotide sequence ID" value="NZ_LT670846.1"/>
</dbReference>
<feature type="transmembrane region" description="Helical" evidence="10">
    <location>
        <begin position="12"/>
        <end position="33"/>
    </location>
</feature>
<keyword evidence="8" id="KW-0406">Ion transport</keyword>
<feature type="transmembrane region" description="Helical" evidence="10">
    <location>
        <begin position="418"/>
        <end position="437"/>
    </location>
</feature>
<evidence type="ECO:0000313" key="14">
    <source>
        <dbReference type="Proteomes" id="UP000189810"/>
    </source>
</evidence>
<keyword evidence="2" id="KW-0813">Transport</keyword>
<evidence type="ECO:0000256" key="3">
    <source>
        <dbReference type="ARBA" id="ARBA00022538"/>
    </source>
</evidence>
<dbReference type="InterPro" id="IPR053952">
    <property type="entry name" value="K_trans_C"/>
</dbReference>
<feature type="transmembrane region" description="Helical" evidence="10">
    <location>
        <begin position="93"/>
        <end position="118"/>
    </location>
</feature>
<dbReference type="GO" id="GO:0015079">
    <property type="term" value="F:potassium ion transmembrane transporter activity"/>
    <property type="evidence" value="ECO:0007669"/>
    <property type="project" value="InterPro"/>
</dbReference>
<dbReference type="Proteomes" id="UP000189810">
    <property type="component" value="Chromosome I"/>
</dbReference>
<feature type="transmembrane region" description="Helical" evidence="10">
    <location>
        <begin position="362"/>
        <end position="384"/>
    </location>
</feature>
<gene>
    <name evidence="13" type="ORF">SAMN05444391_0689</name>
</gene>
<feature type="transmembrane region" description="Helical" evidence="10">
    <location>
        <begin position="39"/>
        <end position="62"/>
    </location>
</feature>
<keyword evidence="7 10" id="KW-1133">Transmembrane helix</keyword>
<accession>A0A1M6RKI4</accession>
<evidence type="ECO:0000256" key="7">
    <source>
        <dbReference type="ARBA" id="ARBA00022989"/>
    </source>
</evidence>
<dbReference type="PANTHER" id="PTHR30540:SF83">
    <property type="entry name" value="K+ POTASSIUM TRANSPORTER"/>
    <property type="match status" value="1"/>
</dbReference>
<feature type="transmembrane region" description="Helical" evidence="10">
    <location>
        <begin position="210"/>
        <end position="229"/>
    </location>
</feature>
<evidence type="ECO:0000256" key="9">
    <source>
        <dbReference type="ARBA" id="ARBA00023136"/>
    </source>
</evidence>
<feature type="domain" description="K+ potassium transporter C-terminal" evidence="12">
    <location>
        <begin position="470"/>
        <end position="603"/>
    </location>
</feature>
<evidence type="ECO:0000256" key="6">
    <source>
        <dbReference type="ARBA" id="ARBA00022958"/>
    </source>
</evidence>
<dbReference type="OrthoDB" id="9805577at2"/>
<keyword evidence="9 10" id="KW-0472">Membrane</keyword>
<protein>
    <submittedName>
        <fullName evidence="13">KUP system potassium uptake protein</fullName>
    </submittedName>
</protein>
<dbReference type="Pfam" id="PF22776">
    <property type="entry name" value="K_trans_C"/>
    <property type="match status" value="1"/>
</dbReference>
<dbReference type="GO" id="GO:0016020">
    <property type="term" value="C:membrane"/>
    <property type="evidence" value="ECO:0007669"/>
    <property type="project" value="UniProtKB-SubCell"/>
</dbReference>
<dbReference type="EMBL" id="LT670846">
    <property type="protein sequence ID" value="SHK33001.1"/>
    <property type="molecule type" value="Genomic_DNA"/>
</dbReference>
<keyword evidence="3" id="KW-0633">Potassium transport</keyword>
<dbReference type="STRING" id="381751.SAMN05444391_0689"/>
<evidence type="ECO:0000256" key="2">
    <source>
        <dbReference type="ARBA" id="ARBA00022448"/>
    </source>
</evidence>
<dbReference type="InterPro" id="IPR003855">
    <property type="entry name" value="K+_transporter"/>
</dbReference>
<feature type="transmembrane region" description="Helical" evidence="10">
    <location>
        <begin position="241"/>
        <end position="265"/>
    </location>
</feature>
<comment type="subcellular location">
    <subcellularLocation>
        <location evidence="1">Membrane</location>
        <topology evidence="1">Multi-pass membrane protein</topology>
    </subcellularLocation>
</comment>
<reference evidence="13 14" key="1">
    <citation type="submission" date="2016-11" db="EMBL/GenBank/DDBJ databases">
        <authorList>
            <person name="Jaros S."/>
            <person name="Januszkiewicz K."/>
            <person name="Wedrychowicz H."/>
        </authorList>
    </citation>
    <scope>NUCLEOTIDE SEQUENCE [LARGE SCALE GENOMIC DNA]</scope>
    <source>
        <strain evidence="13 14">DSM 19557</strain>
    </source>
</reference>
<evidence type="ECO:0000256" key="5">
    <source>
        <dbReference type="ARBA" id="ARBA00022847"/>
    </source>
</evidence>
<feature type="transmembrane region" description="Helical" evidence="10">
    <location>
        <begin position="163"/>
        <end position="184"/>
    </location>
</feature>
<feature type="transmembrane region" description="Helical" evidence="10">
    <location>
        <begin position="138"/>
        <end position="156"/>
    </location>
</feature>
<dbReference type="GO" id="GO:0015293">
    <property type="term" value="F:symporter activity"/>
    <property type="evidence" value="ECO:0007669"/>
    <property type="project" value="UniProtKB-KW"/>
</dbReference>
<dbReference type="PANTHER" id="PTHR30540">
    <property type="entry name" value="OSMOTIC STRESS POTASSIUM TRANSPORTER"/>
    <property type="match status" value="1"/>
</dbReference>
<evidence type="ECO:0000256" key="4">
    <source>
        <dbReference type="ARBA" id="ARBA00022692"/>
    </source>
</evidence>
<evidence type="ECO:0000313" key="13">
    <source>
        <dbReference type="EMBL" id="SHK33001.1"/>
    </source>
</evidence>
<dbReference type="AlphaFoldDB" id="A0A1M6RKI4"/>
<dbReference type="Pfam" id="PF02705">
    <property type="entry name" value="K_trans"/>
    <property type="match status" value="1"/>
</dbReference>